<feature type="region of interest" description="Disordered" evidence="8">
    <location>
        <begin position="1"/>
        <end position="30"/>
    </location>
</feature>
<evidence type="ECO:0000259" key="9">
    <source>
        <dbReference type="Pfam" id="PF09334"/>
    </source>
</evidence>
<dbReference type="KEGG" id="nah:F5544_17630"/>
<evidence type="ECO:0000256" key="2">
    <source>
        <dbReference type="ARBA" id="ARBA00022741"/>
    </source>
</evidence>
<dbReference type="GO" id="GO:0006431">
    <property type="term" value="P:methionyl-tRNA aminoacylation"/>
    <property type="evidence" value="ECO:0007669"/>
    <property type="project" value="TreeGrafter"/>
</dbReference>
<feature type="domain" description="Methionyl/Leucyl tRNA synthetase" evidence="9">
    <location>
        <begin position="32"/>
        <end position="419"/>
    </location>
</feature>
<dbReference type="GO" id="GO:0004825">
    <property type="term" value="F:methionine-tRNA ligase activity"/>
    <property type="evidence" value="ECO:0007669"/>
    <property type="project" value="UniProtKB-EC"/>
</dbReference>
<evidence type="ECO:0000256" key="7">
    <source>
        <dbReference type="RuleBase" id="RU363039"/>
    </source>
</evidence>
<name>A0A6G9YDX8_9NOCA</name>
<dbReference type="AlphaFoldDB" id="A0A6G9YDX8"/>
<dbReference type="PANTHER" id="PTHR45765:SF1">
    <property type="entry name" value="METHIONINE--TRNA LIGASE, CYTOPLASMIC"/>
    <property type="match status" value="1"/>
</dbReference>
<reference evidence="10 11" key="1">
    <citation type="journal article" date="2019" name="ACS Chem. Biol.">
        <title>Identification and Mobilization of a Cryptic Antibiotic Biosynthesis Gene Locus from a Human-Pathogenic Nocardia Isolate.</title>
        <authorList>
            <person name="Herisse M."/>
            <person name="Ishida K."/>
            <person name="Porter J.L."/>
            <person name="Howden B."/>
            <person name="Hertweck C."/>
            <person name="Stinear T.P."/>
            <person name="Pidot S.J."/>
        </authorList>
    </citation>
    <scope>NUCLEOTIDE SEQUENCE [LARGE SCALE GENOMIC DNA]</scope>
    <source>
        <strain evidence="10 11">AUSMDU00012717</strain>
    </source>
</reference>
<evidence type="ECO:0000256" key="4">
    <source>
        <dbReference type="ARBA" id="ARBA00022917"/>
    </source>
</evidence>
<dbReference type="InterPro" id="IPR001412">
    <property type="entry name" value="aa-tRNA-synth_I_CS"/>
</dbReference>
<keyword evidence="2 7" id="KW-0547">Nucleotide-binding</keyword>
<dbReference type="RefSeq" id="WP_203217582.1">
    <property type="nucleotide sequence ID" value="NZ_CP046172.1"/>
</dbReference>
<keyword evidence="1 7" id="KW-0436">Ligase</keyword>
<dbReference type="Pfam" id="PF09334">
    <property type="entry name" value="tRNA-synt_1g"/>
    <property type="match status" value="1"/>
</dbReference>
<evidence type="ECO:0000313" key="10">
    <source>
        <dbReference type="EMBL" id="QIS11402.1"/>
    </source>
</evidence>
<comment type="catalytic activity">
    <reaction evidence="6">
        <text>tRNA(Met) + L-methionine + ATP = L-methionyl-tRNA(Met) + AMP + diphosphate</text>
        <dbReference type="Rhea" id="RHEA:13481"/>
        <dbReference type="Rhea" id="RHEA-COMP:9667"/>
        <dbReference type="Rhea" id="RHEA-COMP:9698"/>
        <dbReference type="ChEBI" id="CHEBI:30616"/>
        <dbReference type="ChEBI" id="CHEBI:33019"/>
        <dbReference type="ChEBI" id="CHEBI:57844"/>
        <dbReference type="ChEBI" id="CHEBI:78442"/>
        <dbReference type="ChEBI" id="CHEBI:78530"/>
        <dbReference type="ChEBI" id="CHEBI:456215"/>
        <dbReference type="EC" id="6.1.1.10"/>
    </reaction>
</comment>
<evidence type="ECO:0000256" key="3">
    <source>
        <dbReference type="ARBA" id="ARBA00022840"/>
    </source>
</evidence>
<evidence type="ECO:0000256" key="6">
    <source>
        <dbReference type="ARBA" id="ARBA00047364"/>
    </source>
</evidence>
<dbReference type="Gene3D" id="3.40.50.620">
    <property type="entry name" value="HUPs"/>
    <property type="match status" value="1"/>
</dbReference>
<dbReference type="SUPFAM" id="SSF52374">
    <property type="entry name" value="Nucleotidylyl transferase"/>
    <property type="match status" value="1"/>
</dbReference>
<accession>A0A6G9YDX8</accession>
<dbReference type="InterPro" id="IPR015413">
    <property type="entry name" value="Methionyl/Leucyl_tRNA_Synth"/>
</dbReference>
<dbReference type="InterPro" id="IPR029038">
    <property type="entry name" value="MetRS_Zn"/>
</dbReference>
<comment type="similarity">
    <text evidence="7">Belongs to the class-I aminoacyl-tRNA synthetase family.</text>
</comment>
<dbReference type="InterPro" id="IPR014729">
    <property type="entry name" value="Rossmann-like_a/b/a_fold"/>
</dbReference>
<keyword evidence="4 7" id="KW-0648">Protein biosynthesis</keyword>
<keyword evidence="3 7" id="KW-0067">ATP-binding</keyword>
<protein>
    <submittedName>
        <fullName evidence="10">Class I tRNA ligase family protein</fullName>
    </submittedName>
</protein>
<gene>
    <name evidence="10" type="ORF">F5544_17630</name>
</gene>
<organism evidence="10 11">
    <name type="scientific">Nocardia arthritidis</name>
    <dbReference type="NCBI Taxonomy" id="228602"/>
    <lineage>
        <taxon>Bacteria</taxon>
        <taxon>Bacillati</taxon>
        <taxon>Actinomycetota</taxon>
        <taxon>Actinomycetes</taxon>
        <taxon>Mycobacteriales</taxon>
        <taxon>Nocardiaceae</taxon>
        <taxon>Nocardia</taxon>
    </lineage>
</organism>
<proteinExistence type="inferred from homology"/>
<dbReference type="PROSITE" id="PS00178">
    <property type="entry name" value="AA_TRNA_LIGASE_I"/>
    <property type="match status" value="1"/>
</dbReference>
<dbReference type="InterPro" id="IPR023458">
    <property type="entry name" value="Met-tRNA_ligase_1"/>
</dbReference>
<dbReference type="GO" id="GO:0005524">
    <property type="term" value="F:ATP binding"/>
    <property type="evidence" value="ECO:0007669"/>
    <property type="project" value="UniProtKB-KW"/>
</dbReference>
<sequence length="535" mass="58383">MSELASESMGTARTAHAATERQRGSGMSGPTIVISPAPTANGDLHLGHIAGPFLAADVYTRYARAVGREVLFGSGVQDTSTFVTTTAHRLGTTPEALIRRSAKEVEATLGALGIAVDGFTGWESRFTTFVARFVRELYDLRRLEPRPMTFPYLPRTGEFLVDGHVAGACPVCLEESCAGLCEGCGHPVAAAELLDPRSTRYPDEPLEFRTAVVLVLPLERYRVQLRAHFAGLVATLRPHPARLLAELLSSRLPDFPVTYPISWGIPVQGGEFGGQVINPNAESAAWTMYCATVAAERRGGNPEAEDALCRRESGARIAYFLGADNIYPFAIVAPALMLAHGDRYALPKMFLTNEFYELDHEKFSTSRGHVVWGRELAARVPRDLTRFHLADDSPEFQRTSFNERALAERTGARLVDPWNRVADKVDAWVGRGPLAVSPRARELSARIVERFTAAYELPGFSLNRVARTVTRQLIRLAATAEEGGDFCQQVDVVLRCAAPILIDLAAVLPDTGITGAADRTHIEPLRLPRLSRVGG</sequence>
<dbReference type="Gene3D" id="2.20.28.20">
    <property type="entry name" value="Methionyl-tRNA synthetase, Zn-domain"/>
    <property type="match status" value="1"/>
</dbReference>
<evidence type="ECO:0000256" key="1">
    <source>
        <dbReference type="ARBA" id="ARBA00022598"/>
    </source>
</evidence>
<keyword evidence="11" id="KW-1185">Reference proteome</keyword>
<evidence type="ECO:0000256" key="5">
    <source>
        <dbReference type="ARBA" id="ARBA00023146"/>
    </source>
</evidence>
<keyword evidence="5 7" id="KW-0030">Aminoacyl-tRNA synthetase</keyword>
<dbReference type="PANTHER" id="PTHR45765">
    <property type="entry name" value="METHIONINE--TRNA LIGASE"/>
    <property type="match status" value="1"/>
</dbReference>
<evidence type="ECO:0000313" key="11">
    <source>
        <dbReference type="Proteomes" id="UP000503540"/>
    </source>
</evidence>
<dbReference type="GO" id="GO:0005829">
    <property type="term" value="C:cytosol"/>
    <property type="evidence" value="ECO:0007669"/>
    <property type="project" value="TreeGrafter"/>
</dbReference>
<evidence type="ECO:0000256" key="8">
    <source>
        <dbReference type="SAM" id="MobiDB-lite"/>
    </source>
</evidence>
<dbReference type="EMBL" id="CP046172">
    <property type="protein sequence ID" value="QIS11402.1"/>
    <property type="molecule type" value="Genomic_DNA"/>
</dbReference>
<dbReference type="Proteomes" id="UP000503540">
    <property type="component" value="Chromosome"/>
</dbReference>